<keyword evidence="3" id="KW-1185">Reference proteome</keyword>
<dbReference type="KEGG" id="sbf:JCM31447_01320"/>
<reference evidence="2 3" key="1">
    <citation type="submission" date="2018-12" db="EMBL/GenBank/DDBJ databases">
        <title>Rubrispira sanarue gen. nov., sp., nov., a member of the order Silvanigrellales, isolated from a brackish lake in Hamamatsu Japan.</title>
        <authorList>
            <person name="Maejima Y."/>
            <person name="Iino T."/>
            <person name="Muraguchi Y."/>
            <person name="Fukuda K."/>
            <person name="Nojiri H."/>
            <person name="Ohkuma M."/>
            <person name="Moriuchi R."/>
            <person name="Dohra H."/>
            <person name="Kimbara K."/>
            <person name="Shintani M."/>
        </authorList>
    </citation>
    <scope>NUCLEOTIDE SEQUENCE [LARGE SCALE GENOMIC DNA]</scope>
    <source>
        <strain evidence="2 3">RF1110005</strain>
    </source>
</reference>
<dbReference type="RefSeq" id="WP_172603692.1">
    <property type="nucleotide sequence ID" value="NZ_AP019368.1"/>
</dbReference>
<comment type="similarity">
    <text evidence="1">Belongs to the bactofilin family.</text>
</comment>
<dbReference type="Pfam" id="PF04519">
    <property type="entry name" value="Bactofilin"/>
    <property type="match status" value="1"/>
</dbReference>
<evidence type="ECO:0000256" key="1">
    <source>
        <dbReference type="ARBA" id="ARBA00044755"/>
    </source>
</evidence>
<accession>A0A4P2VRK8</accession>
<dbReference type="AlphaFoldDB" id="A0A4P2VRK8"/>
<dbReference type="PANTHER" id="PTHR35024:SF4">
    <property type="entry name" value="POLYMER-FORMING CYTOSKELETAL PROTEIN"/>
    <property type="match status" value="1"/>
</dbReference>
<gene>
    <name evidence="2" type="ORF">JCM31447_01320</name>
</gene>
<dbReference type="InterPro" id="IPR007607">
    <property type="entry name" value="BacA/B"/>
</dbReference>
<evidence type="ECO:0000313" key="2">
    <source>
        <dbReference type="EMBL" id="BBH51715.1"/>
    </source>
</evidence>
<organism evidence="2 3">
    <name type="scientific">Fluviispira sanaruensis</name>
    <dbReference type="NCBI Taxonomy" id="2493639"/>
    <lineage>
        <taxon>Bacteria</taxon>
        <taxon>Pseudomonadati</taxon>
        <taxon>Bdellovibrionota</taxon>
        <taxon>Oligoflexia</taxon>
        <taxon>Silvanigrellales</taxon>
        <taxon>Silvanigrellaceae</taxon>
        <taxon>Fluviispira</taxon>
    </lineage>
</organism>
<proteinExistence type="inferred from homology"/>
<protein>
    <recommendedName>
        <fullName evidence="4">Cell shape determination protein CcmA</fullName>
    </recommendedName>
</protein>
<sequence>MFSKVKDAKVLSSVQGIENSSKKYKGVPFSLLGNQTFFQGKVILKGEARLAGHVEGTIISEDILILEESALIKGEIHGVIVEISGIFEGNLYAADTLRLTSSARVEGEISSYKLIVEEGAKLRGKLSCLEAPRHSVDEIVLSVVS</sequence>
<evidence type="ECO:0008006" key="4">
    <source>
        <dbReference type="Google" id="ProtNLM"/>
    </source>
</evidence>
<dbReference type="PANTHER" id="PTHR35024">
    <property type="entry name" value="HYPOTHETICAL CYTOSOLIC PROTEIN"/>
    <property type="match status" value="1"/>
</dbReference>
<dbReference type="EMBL" id="AP019368">
    <property type="protein sequence ID" value="BBH51715.1"/>
    <property type="molecule type" value="Genomic_DNA"/>
</dbReference>
<name>A0A4P2VRK8_FLUSA</name>
<evidence type="ECO:0000313" key="3">
    <source>
        <dbReference type="Proteomes" id="UP000291236"/>
    </source>
</evidence>
<dbReference type="Proteomes" id="UP000291236">
    <property type="component" value="Chromosome"/>
</dbReference>